<reference evidence="2" key="1">
    <citation type="journal article" date="2005" name="Environ. Microbiol.">
        <title>Genetic and functional properties of uncultivated thermophilic crenarchaeotes from a subsurface gold mine as revealed by analysis of genome fragments.</title>
        <authorList>
            <person name="Nunoura T."/>
            <person name="Hirayama H."/>
            <person name="Takami H."/>
            <person name="Oida H."/>
            <person name="Nishi S."/>
            <person name="Shimamura S."/>
            <person name="Suzuki Y."/>
            <person name="Inagaki F."/>
            <person name="Takai K."/>
            <person name="Nealson K.H."/>
            <person name="Horikoshi K."/>
        </authorList>
    </citation>
    <scope>NUCLEOTIDE SEQUENCE</scope>
</reference>
<protein>
    <submittedName>
        <fullName evidence="2">Extracellular solute-binding protein</fullName>
    </submittedName>
</protein>
<dbReference type="AlphaFoldDB" id="H5SMN0"/>
<dbReference type="GO" id="GO:1904680">
    <property type="term" value="F:peptide transmembrane transporter activity"/>
    <property type="evidence" value="ECO:0007669"/>
    <property type="project" value="TreeGrafter"/>
</dbReference>
<dbReference type="InterPro" id="IPR039424">
    <property type="entry name" value="SBP_5"/>
</dbReference>
<dbReference type="CDD" id="cd00995">
    <property type="entry name" value="PBP2_NikA_DppA_OppA_like"/>
    <property type="match status" value="1"/>
</dbReference>
<dbReference type="GO" id="GO:0015833">
    <property type="term" value="P:peptide transport"/>
    <property type="evidence" value="ECO:0007669"/>
    <property type="project" value="TreeGrafter"/>
</dbReference>
<sequence>MLKRVKFLAVVVLFALFVGAVLSSQSNSVVQAQAQKIYKLAIFEDLTSLNTLAILGPKATVWNFYVRLNGWGPSLFGFSDKFDDYIPGIADASTEEEANKMKTIGADKTATIKIKKGIKWFDPKTGKEIGELTAEDVAFSFNAIMGKNVKGEPAYKGIDPVKLGGNWPGIINPDFFDHAEVVDKYTVKFFLKAQCSYDGWDEGLLFAPVFSKAYWEPKFEAAAKAQDPVKALYENKGDDEPVAGAWLFQKWEPGAFAESTANKNHYFAGAKSIRPYSGGYTEEKPGVYKYTHTTKVGFQYDGDQGSAILDKDKPTVRLELTSGPFVDATQWRIFGDQATAVAALIKGDVHFMLNPLGVAAGFRNQLKQAKGVGIAENAGNGLYYMSFNLRREPFNVKEFRQAVSIMIDREFVTQQLLAGLAIPTYSIVPLANTGWYNPNVKTYGKGLKEAEKADLAIKLLKQAGFSWDVEPKVDIPGNKVTPGRGLKYKGKAVQPFELLAPHQGYDPLRATFALHIEERLNKIGIPVKVNLTGFNTISSRVFDEQKFDAWILGWGLGGKFPSYLVSFFHSENSGLGGQNPQGYNNPEFDKIADEFRAACDQAKLKELAFKMQEILSEELPYVPLFNAPLFEAFRADAFVGDHMPYEKVFDGIQGTNGLMSYVQLK</sequence>
<dbReference type="Pfam" id="PF00496">
    <property type="entry name" value="SBP_bac_5"/>
    <property type="match status" value="1"/>
</dbReference>
<reference evidence="2" key="2">
    <citation type="journal article" date="2012" name="PLoS ONE">
        <title>A Deeply Branching Thermophilic Bacterium with an Ancient Acetyl-CoA Pathway Dominates a Subsurface Ecosystem.</title>
        <authorList>
            <person name="Takami H."/>
            <person name="Noguchi H."/>
            <person name="Takaki Y."/>
            <person name="Uchiyama I."/>
            <person name="Toyoda A."/>
            <person name="Nishi S."/>
            <person name="Chee G.-J."/>
            <person name="Arai W."/>
            <person name="Nunoura T."/>
            <person name="Itoh T."/>
            <person name="Hattori M."/>
            <person name="Takai K."/>
        </authorList>
    </citation>
    <scope>NUCLEOTIDE SEQUENCE</scope>
</reference>
<evidence type="ECO:0000259" key="1">
    <source>
        <dbReference type="Pfam" id="PF00496"/>
    </source>
</evidence>
<feature type="domain" description="Solute-binding protein family 5" evidence="1">
    <location>
        <begin position="107"/>
        <end position="572"/>
    </location>
</feature>
<dbReference type="SUPFAM" id="SSF53850">
    <property type="entry name" value="Periplasmic binding protein-like II"/>
    <property type="match status" value="1"/>
</dbReference>
<evidence type="ECO:0000313" key="2">
    <source>
        <dbReference type="EMBL" id="BAL57416.1"/>
    </source>
</evidence>
<accession>H5SMN0</accession>
<name>H5SMN0_9BACT</name>
<dbReference type="InterPro" id="IPR000914">
    <property type="entry name" value="SBP_5_dom"/>
</dbReference>
<dbReference type="EMBL" id="AP011775">
    <property type="protein sequence ID" value="BAL57416.1"/>
    <property type="molecule type" value="Genomic_DNA"/>
</dbReference>
<dbReference type="Gene3D" id="3.10.105.10">
    <property type="entry name" value="Dipeptide-binding Protein, Domain 3"/>
    <property type="match status" value="1"/>
</dbReference>
<dbReference type="Gene3D" id="3.40.190.10">
    <property type="entry name" value="Periplasmic binding protein-like II"/>
    <property type="match status" value="1"/>
</dbReference>
<gene>
    <name evidence="2" type="ORF">HGMM_F50D11C25</name>
</gene>
<organism evidence="2">
    <name type="scientific">uncultured Acetothermia bacterium</name>
    <dbReference type="NCBI Taxonomy" id="236499"/>
    <lineage>
        <taxon>Bacteria</taxon>
        <taxon>Candidatus Bipolaricaulota</taxon>
        <taxon>environmental samples</taxon>
    </lineage>
</organism>
<proteinExistence type="predicted"/>
<dbReference type="PANTHER" id="PTHR30290">
    <property type="entry name" value="PERIPLASMIC BINDING COMPONENT OF ABC TRANSPORTER"/>
    <property type="match status" value="1"/>
</dbReference>